<evidence type="ECO:0000313" key="1">
    <source>
        <dbReference type="EMBL" id="RUS28621.1"/>
    </source>
</evidence>
<evidence type="ECO:0000313" key="2">
    <source>
        <dbReference type="Proteomes" id="UP000274822"/>
    </source>
</evidence>
<dbReference type="Pfam" id="PF12585">
    <property type="entry name" value="DUF3759"/>
    <property type="match status" value="1"/>
</dbReference>
<sequence>MRAWEKRQQAEGKPVHHALAKELIAGLAMGEV</sequence>
<protein>
    <submittedName>
        <fullName evidence="1">Uncharacterized protein</fullName>
    </submittedName>
</protein>
<accession>A0A433QGB4</accession>
<gene>
    <name evidence="1" type="ORF">BC938DRAFT_481665</name>
</gene>
<dbReference type="InterPro" id="IPR022234">
    <property type="entry name" value="DUF3759"/>
</dbReference>
<dbReference type="EMBL" id="RBNJ01006374">
    <property type="protein sequence ID" value="RUS28621.1"/>
    <property type="molecule type" value="Genomic_DNA"/>
</dbReference>
<organism evidence="1 2">
    <name type="scientific">Jimgerdemannia flammicorona</name>
    <dbReference type="NCBI Taxonomy" id="994334"/>
    <lineage>
        <taxon>Eukaryota</taxon>
        <taxon>Fungi</taxon>
        <taxon>Fungi incertae sedis</taxon>
        <taxon>Mucoromycota</taxon>
        <taxon>Mucoromycotina</taxon>
        <taxon>Endogonomycetes</taxon>
        <taxon>Endogonales</taxon>
        <taxon>Endogonaceae</taxon>
        <taxon>Jimgerdemannia</taxon>
    </lineage>
</organism>
<proteinExistence type="predicted"/>
<comment type="caution">
    <text evidence="1">The sequence shown here is derived from an EMBL/GenBank/DDBJ whole genome shotgun (WGS) entry which is preliminary data.</text>
</comment>
<reference evidence="1 2" key="1">
    <citation type="journal article" date="2018" name="New Phytol.">
        <title>Phylogenomics of Endogonaceae and evolution of mycorrhizas within Mucoromycota.</title>
        <authorList>
            <person name="Chang Y."/>
            <person name="Desiro A."/>
            <person name="Na H."/>
            <person name="Sandor L."/>
            <person name="Lipzen A."/>
            <person name="Clum A."/>
            <person name="Barry K."/>
            <person name="Grigoriev I.V."/>
            <person name="Martin F.M."/>
            <person name="Stajich J.E."/>
            <person name="Smith M.E."/>
            <person name="Bonito G."/>
            <person name="Spatafora J.W."/>
        </authorList>
    </citation>
    <scope>NUCLEOTIDE SEQUENCE [LARGE SCALE GENOMIC DNA]</scope>
    <source>
        <strain evidence="1 2">AD002</strain>
    </source>
</reference>
<name>A0A433QGB4_9FUNG</name>
<dbReference type="AlphaFoldDB" id="A0A433QGB4"/>
<feature type="non-terminal residue" evidence="1">
    <location>
        <position position="32"/>
    </location>
</feature>
<keyword evidence="2" id="KW-1185">Reference proteome</keyword>
<dbReference type="Proteomes" id="UP000274822">
    <property type="component" value="Unassembled WGS sequence"/>
</dbReference>